<evidence type="ECO:0000256" key="2">
    <source>
        <dbReference type="SAM" id="Phobius"/>
    </source>
</evidence>
<feature type="domain" description="EamA" evidence="3">
    <location>
        <begin position="23"/>
        <end position="112"/>
    </location>
</feature>
<dbReference type="Gene3D" id="1.10.3730.20">
    <property type="match status" value="1"/>
</dbReference>
<keyword evidence="2" id="KW-0812">Transmembrane</keyword>
<dbReference type="RefSeq" id="WP_037284262.1">
    <property type="nucleotide sequence ID" value="NZ_JEOB01000001.1"/>
</dbReference>
<keyword evidence="2" id="KW-1133">Transmembrane helix</keyword>
<dbReference type="OrthoDB" id="2873177at2"/>
<evidence type="ECO:0000313" key="4">
    <source>
        <dbReference type="EMBL" id="EXM40462.1"/>
    </source>
</evidence>
<name>A0A011V4N2_RUMAL</name>
<comment type="similarity">
    <text evidence="1">Belongs to the EamA transporter family.</text>
</comment>
<feature type="transmembrane region" description="Helical" evidence="2">
    <location>
        <begin position="97"/>
        <end position="113"/>
    </location>
</feature>
<dbReference type="GO" id="GO:0016020">
    <property type="term" value="C:membrane"/>
    <property type="evidence" value="ECO:0007669"/>
    <property type="project" value="InterPro"/>
</dbReference>
<dbReference type="AlphaFoldDB" id="A0A011V4N2"/>
<evidence type="ECO:0000259" key="3">
    <source>
        <dbReference type="Pfam" id="PF00892"/>
    </source>
</evidence>
<feature type="transmembrane region" description="Helical" evidence="2">
    <location>
        <begin position="69"/>
        <end position="90"/>
    </location>
</feature>
<keyword evidence="5" id="KW-1185">Reference proteome</keyword>
<dbReference type="EMBL" id="JEOB01000001">
    <property type="protein sequence ID" value="EXM40462.1"/>
    <property type="molecule type" value="Genomic_DNA"/>
</dbReference>
<feature type="transmembrane region" description="Helical" evidence="2">
    <location>
        <begin position="46"/>
        <end position="63"/>
    </location>
</feature>
<gene>
    <name evidence="4" type="ORF">RASY3_00830</name>
</gene>
<dbReference type="PATRIC" id="fig|1341156.4.peg.703"/>
<accession>A0A011V4N2</accession>
<sequence length="114" mass="12857">MTRLTKYALILVLSSLISSFSQILLKRSAGKQYSSKLREYLNIPVMTSYGVFFLCTLISMYGLKVVPLSMSPLLDATGYIFVTILSFLFFREIPEKKQVFGLSLILIGIIVYAI</sequence>
<reference evidence="4 5" key="1">
    <citation type="submission" date="2013-06" db="EMBL/GenBank/DDBJ databases">
        <title>Rumen cellulosomics: divergent fiber-degrading strategies revealed by comparative genome-wide analysis of six Ruminococcal strains.</title>
        <authorList>
            <person name="Dassa B."/>
            <person name="Borovok I."/>
            <person name="Lamed R."/>
            <person name="Flint H."/>
            <person name="Yeoman C.J."/>
            <person name="White B."/>
            <person name="Bayer E.A."/>
        </authorList>
    </citation>
    <scope>NUCLEOTIDE SEQUENCE [LARGE SCALE GENOMIC DNA]</scope>
    <source>
        <strain evidence="4 5">SY3</strain>
    </source>
</reference>
<dbReference type="InterPro" id="IPR000620">
    <property type="entry name" value="EamA_dom"/>
</dbReference>
<protein>
    <submittedName>
        <fullName evidence="4">Multidrug ABC transporter</fullName>
    </submittedName>
</protein>
<evidence type="ECO:0000256" key="1">
    <source>
        <dbReference type="ARBA" id="ARBA00007362"/>
    </source>
</evidence>
<dbReference type="InterPro" id="IPR037185">
    <property type="entry name" value="EmrE-like"/>
</dbReference>
<dbReference type="Pfam" id="PF00892">
    <property type="entry name" value="EamA"/>
    <property type="match status" value="1"/>
</dbReference>
<organism evidence="4 5">
    <name type="scientific">Ruminococcus albus SY3</name>
    <dbReference type="NCBI Taxonomy" id="1341156"/>
    <lineage>
        <taxon>Bacteria</taxon>
        <taxon>Bacillati</taxon>
        <taxon>Bacillota</taxon>
        <taxon>Clostridia</taxon>
        <taxon>Eubacteriales</taxon>
        <taxon>Oscillospiraceae</taxon>
        <taxon>Ruminococcus</taxon>
    </lineage>
</organism>
<dbReference type="SUPFAM" id="SSF103481">
    <property type="entry name" value="Multidrug resistance efflux transporter EmrE"/>
    <property type="match status" value="1"/>
</dbReference>
<comment type="caution">
    <text evidence="4">The sequence shown here is derived from an EMBL/GenBank/DDBJ whole genome shotgun (WGS) entry which is preliminary data.</text>
</comment>
<evidence type="ECO:0000313" key="5">
    <source>
        <dbReference type="Proteomes" id="UP000021369"/>
    </source>
</evidence>
<dbReference type="Proteomes" id="UP000021369">
    <property type="component" value="Unassembled WGS sequence"/>
</dbReference>
<proteinExistence type="inferred from homology"/>
<keyword evidence="2" id="KW-0472">Membrane</keyword>